<name>A0AA36DHS0_9BILA</name>
<gene>
    <name evidence="1" type="ORF">MSPICULIGERA_LOCUS25343</name>
</gene>
<organism evidence="1 2">
    <name type="scientific">Mesorhabditis spiculigera</name>
    <dbReference type="NCBI Taxonomy" id="96644"/>
    <lineage>
        <taxon>Eukaryota</taxon>
        <taxon>Metazoa</taxon>
        <taxon>Ecdysozoa</taxon>
        <taxon>Nematoda</taxon>
        <taxon>Chromadorea</taxon>
        <taxon>Rhabditida</taxon>
        <taxon>Rhabditina</taxon>
        <taxon>Rhabditomorpha</taxon>
        <taxon>Rhabditoidea</taxon>
        <taxon>Rhabditidae</taxon>
        <taxon>Mesorhabditinae</taxon>
        <taxon>Mesorhabditis</taxon>
    </lineage>
</organism>
<feature type="non-terminal residue" evidence="1">
    <location>
        <position position="1"/>
    </location>
</feature>
<comment type="caution">
    <text evidence="1">The sequence shown here is derived from an EMBL/GenBank/DDBJ whole genome shotgun (WGS) entry which is preliminary data.</text>
</comment>
<proteinExistence type="predicted"/>
<dbReference type="EMBL" id="CATQJA010002710">
    <property type="protein sequence ID" value="CAJ0587372.1"/>
    <property type="molecule type" value="Genomic_DNA"/>
</dbReference>
<dbReference type="Proteomes" id="UP001177023">
    <property type="component" value="Unassembled WGS sequence"/>
</dbReference>
<protein>
    <submittedName>
        <fullName evidence="1">Uncharacterized protein</fullName>
    </submittedName>
</protein>
<sequence length="306" mass="34529">MPSASGTSVDERHENSIKFAVLQPSSVFASTPDHARTFTVFIRVIGVISFGMLDLTRTLGESVVSRTMAFEGFDQMLSYRFSAPRVQPGVTERRNLHVEFKLTWASRLIATFCGPLFHATLSRTYRALTNGGLVILESENKLYLRLRAGRFRLSHVAVATKRYRPFSLYEHTRMNILDNVGSTLTPEEEVKRGSDKLLAGQFDASFMTFRPTAVQKGSYKCWFANLLPSTTICPPTIRSIDGRRLEVFTTSPTAIVSVGRKTMSQVYTVRGTPNRHVYNMGFQYNGNPIELKVTLDHSEWNITLRN</sequence>
<reference evidence="1" key="1">
    <citation type="submission" date="2023-06" db="EMBL/GenBank/DDBJ databases">
        <authorList>
            <person name="Delattre M."/>
        </authorList>
    </citation>
    <scope>NUCLEOTIDE SEQUENCE</scope>
    <source>
        <strain evidence="1">AF72</strain>
    </source>
</reference>
<evidence type="ECO:0000313" key="2">
    <source>
        <dbReference type="Proteomes" id="UP001177023"/>
    </source>
</evidence>
<evidence type="ECO:0000313" key="1">
    <source>
        <dbReference type="EMBL" id="CAJ0587372.1"/>
    </source>
</evidence>
<accession>A0AA36DHS0</accession>
<keyword evidence="2" id="KW-1185">Reference proteome</keyword>
<dbReference type="AlphaFoldDB" id="A0AA36DHS0"/>